<dbReference type="AlphaFoldDB" id="A0A6I3LH43"/>
<name>A0A6I3LH43_9FLAO</name>
<dbReference type="RefSeq" id="WP_155091201.1">
    <property type="nucleotide sequence ID" value="NZ_WMJX01000004.1"/>
</dbReference>
<feature type="region of interest" description="Disordered" evidence="1">
    <location>
        <begin position="540"/>
        <end position="605"/>
    </location>
</feature>
<evidence type="ECO:0000313" key="4">
    <source>
        <dbReference type="Proteomes" id="UP000438760"/>
    </source>
</evidence>
<evidence type="ECO:0000256" key="1">
    <source>
        <dbReference type="SAM" id="MobiDB-lite"/>
    </source>
</evidence>
<reference evidence="3 4" key="1">
    <citation type="submission" date="2019-11" db="EMBL/GenBank/DDBJ databases">
        <title>Genome of Strain BIT-d1.</title>
        <authorList>
            <person name="Yang Y."/>
        </authorList>
    </citation>
    <scope>NUCLEOTIDE SEQUENCE [LARGE SCALE GENOMIC DNA]</scope>
    <source>
        <strain evidence="3 4">BIT-d1</strain>
    </source>
</reference>
<dbReference type="InterPro" id="IPR005653">
    <property type="entry name" value="OstA-like_N"/>
</dbReference>
<keyword evidence="4" id="KW-1185">Reference proteome</keyword>
<sequence length="605" mass="69191">MRAIHISFILLLFTFISFSQTPNKNKIIIHHADRSDINEELLPNAVILTGNILAEHDGMTMRCNKAYYFKNEEYLKLFGNVHIVQQDTLIMDSKYAEYNAINGFAYAQGDVELRSPDSTLVTDTLKFDRGQNLVYYDSYAKITNKGNVLESNKGKYFSNEKKFQFFNAVKITTEKGTIVKSNHLDYYEVPEHAYVFGPSTITSEEDFIYTENGFYDVQQDLGKLLKNSYIWYDKRKLEADSIYYAKLQDFASASYNVRITDTVNRAVITSHYAEMHKAKDSIFVTKKPLVKKENEPKDTLYLHAPIITLTGKEKQRVIKAYQGARILRDSMSGKADSIHTSELTGITKMIGKPVLWNGESQLSGKLIHLLSNVETQKMDSLKVLEDAFVIERDTIGDGFNQVKGVNLYGKFQDNKLNEIDVIKNAEIVYYMYNEKNEFVGIDKGICSHINVTFEENKIATASRIVAPTSTLYPDDFLPTNARKLRGFLYRGDEKITGLQNIYSQEELDKEKLLLEELKSKKHIYDLPMAIQAETLEAESTGENLLDRSPRKTDSSTNVSSPSPTSKAINTKKEEKDLNKFSEQKKEQPKMLKKEEKAPEKMLKLK</sequence>
<organism evidence="3 4">
    <name type="scientific">Myroides albus</name>
    <dbReference type="NCBI Taxonomy" id="2562892"/>
    <lineage>
        <taxon>Bacteria</taxon>
        <taxon>Pseudomonadati</taxon>
        <taxon>Bacteroidota</taxon>
        <taxon>Flavobacteriia</taxon>
        <taxon>Flavobacteriales</taxon>
        <taxon>Flavobacteriaceae</taxon>
        <taxon>Myroides</taxon>
    </lineage>
</organism>
<dbReference type="OrthoDB" id="9805931at2"/>
<feature type="compositionally biased region" description="Basic and acidic residues" evidence="1">
    <location>
        <begin position="570"/>
        <end position="605"/>
    </location>
</feature>
<comment type="caution">
    <text evidence="3">The sequence shown here is derived from an EMBL/GenBank/DDBJ whole genome shotgun (WGS) entry which is preliminary data.</text>
</comment>
<evidence type="ECO:0000313" key="3">
    <source>
        <dbReference type="EMBL" id="MTG97147.1"/>
    </source>
</evidence>
<protein>
    <submittedName>
        <fullName evidence="3">OstA-like protein</fullName>
    </submittedName>
</protein>
<dbReference type="Proteomes" id="UP000438760">
    <property type="component" value="Unassembled WGS sequence"/>
</dbReference>
<gene>
    <name evidence="3" type="ORF">GJV76_03195</name>
</gene>
<proteinExistence type="predicted"/>
<feature type="compositionally biased region" description="Low complexity" evidence="1">
    <location>
        <begin position="554"/>
        <end position="565"/>
    </location>
</feature>
<dbReference type="Pfam" id="PF13100">
    <property type="entry name" value="OstA_2"/>
    <property type="match status" value="1"/>
</dbReference>
<dbReference type="Gene3D" id="2.60.450.10">
    <property type="entry name" value="Lipopolysaccharide (LPS) transport protein A like domain"/>
    <property type="match status" value="2"/>
</dbReference>
<feature type="domain" description="Organic solvent tolerance-like N-terminal" evidence="2">
    <location>
        <begin position="24"/>
        <end position="178"/>
    </location>
</feature>
<dbReference type="EMBL" id="WMJX01000004">
    <property type="protein sequence ID" value="MTG97147.1"/>
    <property type="molecule type" value="Genomic_DNA"/>
</dbReference>
<feature type="compositionally biased region" description="Basic and acidic residues" evidence="1">
    <location>
        <begin position="544"/>
        <end position="553"/>
    </location>
</feature>
<accession>A0A6I3LH43</accession>
<evidence type="ECO:0000259" key="2">
    <source>
        <dbReference type="Pfam" id="PF13100"/>
    </source>
</evidence>